<dbReference type="InterPro" id="IPR013641">
    <property type="entry name" value="KTI12/PSTK"/>
</dbReference>
<keyword evidence="1" id="KW-0547">Nucleotide-binding</keyword>
<dbReference type="GO" id="GO:0005524">
    <property type="term" value="F:ATP binding"/>
    <property type="evidence" value="ECO:0007669"/>
    <property type="project" value="UniProtKB-KW"/>
</dbReference>
<name>A0A8D8BVV3_CULPI</name>
<protein>
    <submittedName>
        <fullName evidence="3">L-seryl-tRNA(Sec) kinase</fullName>
    </submittedName>
</protein>
<dbReference type="InterPro" id="IPR052648">
    <property type="entry name" value="Ser-tRNA(Sec)_kinase"/>
</dbReference>
<dbReference type="Gene3D" id="3.40.50.300">
    <property type="entry name" value="P-loop containing nucleotide triphosphate hydrolases"/>
    <property type="match status" value="1"/>
</dbReference>
<dbReference type="SUPFAM" id="SSF52540">
    <property type="entry name" value="P-loop containing nucleoside triphosphate hydrolases"/>
    <property type="match status" value="1"/>
</dbReference>
<keyword evidence="3" id="KW-0808">Transferase</keyword>
<reference evidence="3" key="1">
    <citation type="submission" date="2021-05" db="EMBL/GenBank/DDBJ databases">
        <authorList>
            <person name="Alioto T."/>
            <person name="Alioto T."/>
            <person name="Gomez Garrido J."/>
        </authorList>
    </citation>
    <scope>NUCLEOTIDE SEQUENCE</scope>
</reference>
<accession>A0A8D8BVV3</accession>
<dbReference type="InterPro" id="IPR027417">
    <property type="entry name" value="P-loop_NTPase"/>
</dbReference>
<keyword evidence="3" id="KW-0418">Kinase</keyword>
<proteinExistence type="predicted"/>
<evidence type="ECO:0000256" key="1">
    <source>
        <dbReference type="ARBA" id="ARBA00022741"/>
    </source>
</evidence>
<dbReference type="GO" id="GO:0000049">
    <property type="term" value="F:tRNA binding"/>
    <property type="evidence" value="ECO:0007669"/>
    <property type="project" value="TreeGrafter"/>
</dbReference>
<sequence length="297" mass="34463">MNKVCLNVLVGVPGAGKTTFCQRILECLILKESSIRLIHICFDDFIKFDAKIDLENSSFKGKRKRLLELIEEIVQNIKITNEAKLEEINHILYEEFQQKVAIDLAETPSNYLILIDDNMYYRSMRYRVFQIARRLGTGYFQTYCEVSLERAKSRNSKRSNTVPEEVISRMFYKLEKPDERICRWEKNTLILSNSSDPLDIILNTTLNCLERPVKPLEAHETTNPVEQSLVHKVDLMLRKVVGEMIKQQKEPLNSGEVKLFAEGLLSKRKLALEDLRAGLVEIDPERVTGEQIQTWLQ</sequence>
<keyword evidence="2" id="KW-0067">ATP-binding</keyword>
<evidence type="ECO:0000313" key="3">
    <source>
        <dbReference type="EMBL" id="CAG6480307.1"/>
    </source>
</evidence>
<dbReference type="AlphaFoldDB" id="A0A8D8BVV3"/>
<dbReference type="GO" id="GO:0016301">
    <property type="term" value="F:kinase activity"/>
    <property type="evidence" value="ECO:0007669"/>
    <property type="project" value="UniProtKB-KW"/>
</dbReference>
<evidence type="ECO:0000256" key="2">
    <source>
        <dbReference type="ARBA" id="ARBA00022840"/>
    </source>
</evidence>
<organism evidence="3">
    <name type="scientific">Culex pipiens</name>
    <name type="common">House mosquito</name>
    <dbReference type="NCBI Taxonomy" id="7175"/>
    <lineage>
        <taxon>Eukaryota</taxon>
        <taxon>Metazoa</taxon>
        <taxon>Ecdysozoa</taxon>
        <taxon>Arthropoda</taxon>
        <taxon>Hexapoda</taxon>
        <taxon>Insecta</taxon>
        <taxon>Pterygota</taxon>
        <taxon>Neoptera</taxon>
        <taxon>Endopterygota</taxon>
        <taxon>Diptera</taxon>
        <taxon>Nematocera</taxon>
        <taxon>Culicoidea</taxon>
        <taxon>Culicidae</taxon>
        <taxon>Culicinae</taxon>
        <taxon>Culicini</taxon>
        <taxon>Culex</taxon>
        <taxon>Culex</taxon>
    </lineage>
</organism>
<dbReference type="Pfam" id="PF08433">
    <property type="entry name" value="KTI12"/>
    <property type="match status" value="1"/>
</dbReference>
<dbReference type="EMBL" id="HBUE01087896">
    <property type="protein sequence ID" value="CAG6480307.1"/>
    <property type="molecule type" value="Transcribed_RNA"/>
</dbReference>
<dbReference type="PANTHER" id="PTHR20873">
    <property type="entry name" value="L-SERYL-TRNA(SEC) KINASE"/>
    <property type="match status" value="1"/>
</dbReference>
<dbReference type="PANTHER" id="PTHR20873:SF0">
    <property type="entry name" value="L-SERYL-TRNA(SEC) KINASE"/>
    <property type="match status" value="1"/>
</dbReference>